<evidence type="ECO:0000313" key="1">
    <source>
        <dbReference type="EMBL" id="JAH22585.1"/>
    </source>
</evidence>
<dbReference type="AlphaFoldDB" id="A0A0E9R268"/>
<accession>A0A0E9R268</accession>
<sequence length="18" mass="1820">MIGGVIIGLVIMGALSYL</sequence>
<reference evidence="1" key="2">
    <citation type="journal article" date="2015" name="Fish Shellfish Immunol.">
        <title>Early steps in the European eel (Anguilla anguilla)-Vibrio vulnificus interaction in the gills: Role of the RtxA13 toxin.</title>
        <authorList>
            <person name="Callol A."/>
            <person name="Pajuelo D."/>
            <person name="Ebbesson L."/>
            <person name="Teles M."/>
            <person name="MacKenzie S."/>
            <person name="Amaro C."/>
        </authorList>
    </citation>
    <scope>NUCLEOTIDE SEQUENCE</scope>
</reference>
<reference evidence="1" key="1">
    <citation type="submission" date="2014-11" db="EMBL/GenBank/DDBJ databases">
        <authorList>
            <person name="Amaro Gonzalez C."/>
        </authorList>
    </citation>
    <scope>NUCLEOTIDE SEQUENCE</scope>
</reference>
<protein>
    <submittedName>
        <fullName evidence="1">Uncharacterized protein</fullName>
    </submittedName>
</protein>
<proteinExistence type="predicted"/>
<organism evidence="1">
    <name type="scientific">Anguilla anguilla</name>
    <name type="common">European freshwater eel</name>
    <name type="synonym">Muraena anguilla</name>
    <dbReference type="NCBI Taxonomy" id="7936"/>
    <lineage>
        <taxon>Eukaryota</taxon>
        <taxon>Metazoa</taxon>
        <taxon>Chordata</taxon>
        <taxon>Craniata</taxon>
        <taxon>Vertebrata</taxon>
        <taxon>Euteleostomi</taxon>
        <taxon>Actinopterygii</taxon>
        <taxon>Neopterygii</taxon>
        <taxon>Teleostei</taxon>
        <taxon>Anguilliformes</taxon>
        <taxon>Anguillidae</taxon>
        <taxon>Anguilla</taxon>
    </lineage>
</organism>
<name>A0A0E9R268_ANGAN</name>
<dbReference type="EMBL" id="GBXM01085992">
    <property type="protein sequence ID" value="JAH22585.1"/>
    <property type="molecule type" value="Transcribed_RNA"/>
</dbReference>